<dbReference type="InterPro" id="IPR013087">
    <property type="entry name" value="Znf_C2H2_type"/>
</dbReference>
<dbReference type="PROSITE" id="PS50157">
    <property type="entry name" value="ZINC_FINGER_C2H2_2"/>
    <property type="match status" value="3"/>
</dbReference>
<dbReference type="InterPro" id="IPR036236">
    <property type="entry name" value="Znf_C2H2_sf"/>
</dbReference>
<dbReference type="Pfam" id="PF00096">
    <property type="entry name" value="zf-C2H2"/>
    <property type="match status" value="1"/>
</dbReference>
<comment type="caution">
    <text evidence="6">The sequence shown here is derived from an EMBL/GenBank/DDBJ whole genome shotgun (WGS) entry which is preliminary data.</text>
</comment>
<gene>
    <name evidence="6" type="ORF">HPB51_003879</name>
</gene>
<organism evidence="6 7">
    <name type="scientific">Rhipicephalus microplus</name>
    <name type="common">Cattle tick</name>
    <name type="synonym">Boophilus microplus</name>
    <dbReference type="NCBI Taxonomy" id="6941"/>
    <lineage>
        <taxon>Eukaryota</taxon>
        <taxon>Metazoa</taxon>
        <taxon>Ecdysozoa</taxon>
        <taxon>Arthropoda</taxon>
        <taxon>Chelicerata</taxon>
        <taxon>Arachnida</taxon>
        <taxon>Acari</taxon>
        <taxon>Parasitiformes</taxon>
        <taxon>Ixodida</taxon>
        <taxon>Ixodoidea</taxon>
        <taxon>Ixodidae</taxon>
        <taxon>Rhipicephalinae</taxon>
        <taxon>Rhipicephalus</taxon>
        <taxon>Boophilus</taxon>
    </lineage>
</organism>
<proteinExistence type="predicted"/>
<dbReference type="Proteomes" id="UP000821866">
    <property type="component" value="Chromosome 11"/>
</dbReference>
<dbReference type="GO" id="GO:0006355">
    <property type="term" value="P:regulation of DNA-templated transcription"/>
    <property type="evidence" value="ECO:0007669"/>
    <property type="project" value="UniProtKB-ARBA"/>
</dbReference>
<reference evidence="6" key="2">
    <citation type="submission" date="2021-09" db="EMBL/GenBank/DDBJ databases">
        <authorList>
            <person name="Jia N."/>
            <person name="Wang J."/>
            <person name="Shi W."/>
            <person name="Du L."/>
            <person name="Sun Y."/>
            <person name="Zhan W."/>
            <person name="Jiang J."/>
            <person name="Wang Q."/>
            <person name="Zhang B."/>
            <person name="Ji P."/>
            <person name="Sakyi L.B."/>
            <person name="Cui X."/>
            <person name="Yuan T."/>
            <person name="Jiang B."/>
            <person name="Yang W."/>
            <person name="Lam T.T.-Y."/>
            <person name="Chang Q."/>
            <person name="Ding S."/>
            <person name="Wang X."/>
            <person name="Zhu J."/>
            <person name="Ruan X."/>
            <person name="Zhao L."/>
            <person name="Wei J."/>
            <person name="Que T."/>
            <person name="Du C."/>
            <person name="Cheng J."/>
            <person name="Dai P."/>
            <person name="Han X."/>
            <person name="Huang E."/>
            <person name="Gao Y."/>
            <person name="Liu J."/>
            <person name="Shao H."/>
            <person name="Ye R."/>
            <person name="Li L."/>
            <person name="Wei W."/>
            <person name="Wang X."/>
            <person name="Wang C."/>
            <person name="Huo Q."/>
            <person name="Li W."/>
            <person name="Guo W."/>
            <person name="Chen H."/>
            <person name="Chen S."/>
            <person name="Zhou L."/>
            <person name="Zhou L."/>
            <person name="Ni X."/>
            <person name="Tian J."/>
            <person name="Zhou Y."/>
            <person name="Sheng Y."/>
            <person name="Liu T."/>
            <person name="Pan Y."/>
            <person name="Xia L."/>
            <person name="Li J."/>
            <person name="Zhao F."/>
            <person name="Cao W."/>
        </authorList>
    </citation>
    <scope>NUCLEOTIDE SEQUENCE</scope>
    <source>
        <strain evidence="6">Rmic-2018</strain>
        <tissue evidence="6">Larvae</tissue>
    </source>
</reference>
<dbReference type="PROSITE" id="PS00028">
    <property type="entry name" value="ZINC_FINGER_C2H2_1"/>
    <property type="match status" value="2"/>
</dbReference>
<dbReference type="AlphaFoldDB" id="A0A9J6EL26"/>
<evidence type="ECO:0000313" key="7">
    <source>
        <dbReference type="Proteomes" id="UP000821866"/>
    </source>
</evidence>
<dbReference type="Gene3D" id="3.30.160.60">
    <property type="entry name" value="Classic Zinc Finger"/>
    <property type="match status" value="3"/>
</dbReference>
<keyword evidence="7" id="KW-1185">Reference proteome</keyword>
<feature type="domain" description="C2H2-type" evidence="5">
    <location>
        <begin position="32"/>
        <end position="59"/>
    </location>
</feature>
<dbReference type="PANTHER" id="PTHR23235">
    <property type="entry name" value="KRUEPPEL-LIKE TRANSCRIPTION FACTOR"/>
    <property type="match status" value="1"/>
</dbReference>
<dbReference type="Pfam" id="PF13894">
    <property type="entry name" value="zf-C2H2_4"/>
    <property type="match status" value="1"/>
</dbReference>
<evidence type="ECO:0000256" key="3">
    <source>
        <dbReference type="ARBA" id="ARBA00022833"/>
    </source>
</evidence>
<evidence type="ECO:0000259" key="5">
    <source>
        <dbReference type="PROSITE" id="PS50157"/>
    </source>
</evidence>
<name>A0A9J6EL26_RHIMP</name>
<dbReference type="EMBL" id="JABSTU010000003">
    <property type="protein sequence ID" value="KAH8035038.1"/>
    <property type="molecule type" value="Genomic_DNA"/>
</dbReference>
<sequence length="129" mass="14672">MPYDVSSTRKCRRYSVSAQKAPKRKYTITRNHKCEVCGKALTSHARLQRHLATHACKKPYACPYCPATFARKFNLDEHLLTHTGEKRHGCPACGKMFARRWGVAVHFRVRAKSRTNAAIARLSSRIVST</sequence>
<feature type="domain" description="C2H2-type" evidence="5">
    <location>
        <begin position="60"/>
        <end position="87"/>
    </location>
</feature>
<dbReference type="SMART" id="SM00355">
    <property type="entry name" value="ZnF_C2H2"/>
    <property type="match status" value="3"/>
</dbReference>
<feature type="domain" description="C2H2-type" evidence="5">
    <location>
        <begin position="88"/>
        <end position="115"/>
    </location>
</feature>
<evidence type="ECO:0000256" key="1">
    <source>
        <dbReference type="ARBA" id="ARBA00022723"/>
    </source>
</evidence>
<protein>
    <recommendedName>
        <fullName evidence="5">C2H2-type domain-containing protein</fullName>
    </recommendedName>
</protein>
<keyword evidence="3" id="KW-0862">Zinc</keyword>
<dbReference type="GO" id="GO:0008270">
    <property type="term" value="F:zinc ion binding"/>
    <property type="evidence" value="ECO:0007669"/>
    <property type="project" value="UniProtKB-KW"/>
</dbReference>
<dbReference type="SUPFAM" id="SSF57667">
    <property type="entry name" value="beta-beta-alpha zinc fingers"/>
    <property type="match status" value="2"/>
</dbReference>
<evidence type="ECO:0000256" key="4">
    <source>
        <dbReference type="PROSITE-ProRule" id="PRU00042"/>
    </source>
</evidence>
<keyword evidence="1" id="KW-0479">Metal-binding</keyword>
<reference evidence="6" key="1">
    <citation type="journal article" date="2020" name="Cell">
        <title>Large-Scale Comparative Analyses of Tick Genomes Elucidate Their Genetic Diversity and Vector Capacities.</title>
        <authorList>
            <consortium name="Tick Genome and Microbiome Consortium (TIGMIC)"/>
            <person name="Jia N."/>
            <person name="Wang J."/>
            <person name="Shi W."/>
            <person name="Du L."/>
            <person name="Sun Y."/>
            <person name="Zhan W."/>
            <person name="Jiang J.F."/>
            <person name="Wang Q."/>
            <person name="Zhang B."/>
            <person name="Ji P."/>
            <person name="Bell-Sakyi L."/>
            <person name="Cui X.M."/>
            <person name="Yuan T.T."/>
            <person name="Jiang B.G."/>
            <person name="Yang W.F."/>
            <person name="Lam T.T."/>
            <person name="Chang Q.C."/>
            <person name="Ding S.J."/>
            <person name="Wang X.J."/>
            <person name="Zhu J.G."/>
            <person name="Ruan X.D."/>
            <person name="Zhao L."/>
            <person name="Wei J.T."/>
            <person name="Ye R.Z."/>
            <person name="Que T.C."/>
            <person name="Du C.H."/>
            <person name="Zhou Y.H."/>
            <person name="Cheng J.X."/>
            <person name="Dai P.F."/>
            <person name="Guo W.B."/>
            <person name="Han X.H."/>
            <person name="Huang E.J."/>
            <person name="Li L.F."/>
            <person name="Wei W."/>
            <person name="Gao Y.C."/>
            <person name="Liu J.Z."/>
            <person name="Shao H.Z."/>
            <person name="Wang X."/>
            <person name="Wang C.C."/>
            <person name="Yang T.C."/>
            <person name="Huo Q.B."/>
            <person name="Li W."/>
            <person name="Chen H.Y."/>
            <person name="Chen S.E."/>
            <person name="Zhou L.G."/>
            <person name="Ni X.B."/>
            <person name="Tian J.H."/>
            <person name="Sheng Y."/>
            <person name="Liu T."/>
            <person name="Pan Y.S."/>
            <person name="Xia L.Y."/>
            <person name="Li J."/>
            <person name="Zhao F."/>
            <person name="Cao W.C."/>
        </authorList>
    </citation>
    <scope>NUCLEOTIDE SEQUENCE</scope>
    <source>
        <strain evidence="6">Rmic-2018</strain>
    </source>
</reference>
<evidence type="ECO:0000313" key="6">
    <source>
        <dbReference type="EMBL" id="KAH8035038.1"/>
    </source>
</evidence>
<accession>A0A9J6EL26</accession>
<keyword evidence="2 4" id="KW-0863">Zinc-finger</keyword>
<dbReference type="FunFam" id="3.30.160.60:FF:002343">
    <property type="entry name" value="Zinc finger protein 33A"/>
    <property type="match status" value="1"/>
</dbReference>
<evidence type="ECO:0000256" key="2">
    <source>
        <dbReference type="ARBA" id="ARBA00022771"/>
    </source>
</evidence>